<name>A0A154PRH4_DUFNO</name>
<organism evidence="1 2">
    <name type="scientific">Dufourea novaeangliae</name>
    <name type="common">Sweat bee</name>
    <dbReference type="NCBI Taxonomy" id="178035"/>
    <lineage>
        <taxon>Eukaryota</taxon>
        <taxon>Metazoa</taxon>
        <taxon>Ecdysozoa</taxon>
        <taxon>Arthropoda</taxon>
        <taxon>Hexapoda</taxon>
        <taxon>Insecta</taxon>
        <taxon>Pterygota</taxon>
        <taxon>Neoptera</taxon>
        <taxon>Endopterygota</taxon>
        <taxon>Hymenoptera</taxon>
        <taxon>Apocrita</taxon>
        <taxon>Aculeata</taxon>
        <taxon>Apoidea</taxon>
        <taxon>Anthophila</taxon>
        <taxon>Halictidae</taxon>
        <taxon>Rophitinae</taxon>
        <taxon>Dufourea</taxon>
    </lineage>
</organism>
<dbReference type="EMBL" id="KQ435015">
    <property type="protein sequence ID" value="KZC13878.1"/>
    <property type="molecule type" value="Genomic_DNA"/>
</dbReference>
<feature type="non-terminal residue" evidence="1">
    <location>
        <position position="1"/>
    </location>
</feature>
<dbReference type="PANTHER" id="PTHR46068:SF1">
    <property type="entry name" value="TRANSPOSASE IS30-LIKE HTH DOMAIN-CONTAINING PROTEIN"/>
    <property type="match status" value="1"/>
</dbReference>
<dbReference type="Gene3D" id="3.30.420.10">
    <property type="entry name" value="Ribonuclease H-like superfamily/Ribonuclease H"/>
    <property type="match status" value="1"/>
</dbReference>
<dbReference type="GO" id="GO:0003676">
    <property type="term" value="F:nucleic acid binding"/>
    <property type="evidence" value="ECO:0007669"/>
    <property type="project" value="InterPro"/>
</dbReference>
<evidence type="ECO:0008006" key="3">
    <source>
        <dbReference type="Google" id="ProtNLM"/>
    </source>
</evidence>
<accession>A0A154PRH4</accession>
<evidence type="ECO:0000313" key="1">
    <source>
        <dbReference type="EMBL" id="KZC13878.1"/>
    </source>
</evidence>
<keyword evidence="2" id="KW-1185">Reference proteome</keyword>
<gene>
    <name evidence="1" type="ORF">WN55_06214</name>
</gene>
<reference evidence="1 2" key="1">
    <citation type="submission" date="2015-07" db="EMBL/GenBank/DDBJ databases">
        <title>The genome of Dufourea novaeangliae.</title>
        <authorList>
            <person name="Pan H."/>
            <person name="Kapheim K."/>
        </authorList>
    </citation>
    <scope>NUCLEOTIDE SEQUENCE [LARGE SCALE GENOMIC DNA]</scope>
    <source>
        <strain evidence="1">0120121106</strain>
        <tissue evidence="1">Whole body</tissue>
    </source>
</reference>
<dbReference type="Proteomes" id="UP000076502">
    <property type="component" value="Unassembled WGS sequence"/>
</dbReference>
<dbReference type="OrthoDB" id="5823363at2759"/>
<dbReference type="PANTHER" id="PTHR46068">
    <property type="entry name" value="PROTEIN CBG27172"/>
    <property type="match status" value="1"/>
</dbReference>
<proteinExistence type="predicted"/>
<protein>
    <recommendedName>
        <fullName evidence="3">Tc1-like transposase DDE domain-containing protein</fullName>
    </recommendedName>
</protein>
<dbReference type="AlphaFoldDB" id="A0A154PRH4"/>
<sequence length="100" mass="11507">PAHSAQSTIATCVELFPGFWGKDVWPSNSPDLNPMDYSVWSILEQKNSRTRYKSANDLKVALRRAWVEITVEQCLTIVINFRERLRKCIEAKGANFEHLL</sequence>
<evidence type="ECO:0000313" key="2">
    <source>
        <dbReference type="Proteomes" id="UP000076502"/>
    </source>
</evidence>
<dbReference type="InterPro" id="IPR036397">
    <property type="entry name" value="RNaseH_sf"/>
</dbReference>